<evidence type="ECO:0000313" key="3">
    <source>
        <dbReference type="EMBL" id="OLV27096.1"/>
    </source>
</evidence>
<accession>A0AB36INB9</accession>
<proteinExistence type="predicted"/>
<dbReference type="PANTHER" id="PTHR43140:SF1">
    <property type="entry name" value="TYPE I RESTRICTION ENZYME ECOKI SPECIFICITY SUBUNIT"/>
    <property type="match status" value="1"/>
</dbReference>
<sequence>MSISINLPTLEQQTQIVQKVETYFALADEIETQVNAALENVNLLTQSILSKAFSGELSAAWRTQQAVKN</sequence>
<name>A0AB36INB9_HAEPA</name>
<dbReference type="InterPro" id="IPR051212">
    <property type="entry name" value="Type-I_RE_S_subunit"/>
</dbReference>
<keyword evidence="1" id="KW-0680">Restriction system</keyword>
<dbReference type="SUPFAM" id="SSF116734">
    <property type="entry name" value="DNA methylase specificity domain"/>
    <property type="match status" value="1"/>
</dbReference>
<evidence type="ECO:0000313" key="4">
    <source>
        <dbReference type="Proteomes" id="UP000242412"/>
    </source>
</evidence>
<gene>
    <name evidence="3" type="ORF">BSO15_05365</name>
</gene>
<dbReference type="GO" id="GO:0003677">
    <property type="term" value="F:DNA binding"/>
    <property type="evidence" value="ECO:0007669"/>
    <property type="project" value="UniProtKB-KW"/>
</dbReference>
<dbReference type="PANTHER" id="PTHR43140">
    <property type="entry name" value="TYPE-1 RESTRICTION ENZYME ECOKI SPECIFICITY PROTEIN"/>
    <property type="match status" value="1"/>
</dbReference>
<evidence type="ECO:0000256" key="1">
    <source>
        <dbReference type="ARBA" id="ARBA00022747"/>
    </source>
</evidence>
<evidence type="ECO:0008006" key="5">
    <source>
        <dbReference type="Google" id="ProtNLM"/>
    </source>
</evidence>
<dbReference type="GO" id="GO:0009307">
    <property type="term" value="P:DNA restriction-modification system"/>
    <property type="evidence" value="ECO:0007669"/>
    <property type="project" value="UniProtKB-KW"/>
</dbReference>
<reference evidence="3 4" key="1">
    <citation type="submission" date="2016-11" db="EMBL/GenBank/DDBJ databases">
        <title>Simultaneous identification of Haemophilus influenzae and Haemophilus haemolyticus using TaqMan real-time PCR.</title>
        <authorList>
            <person name="Price E.P."/>
            <person name="Sarovich D.S."/>
            <person name="Harris T.M."/>
            <person name="Spargo J.C."/>
            <person name="Nosworthy E."/>
            <person name="Beissbarth J."/>
            <person name="Chang A.B."/>
            <person name="Smith-Vaughan H.C."/>
        </authorList>
    </citation>
    <scope>NUCLEOTIDE SEQUENCE [LARGE SCALE GENOMIC DNA]</scope>
    <source>
        <strain evidence="3 4">60884 B Hi-2</strain>
    </source>
</reference>
<dbReference type="AlphaFoldDB" id="A0AB36INB9"/>
<evidence type="ECO:0000256" key="2">
    <source>
        <dbReference type="ARBA" id="ARBA00023125"/>
    </source>
</evidence>
<organism evidence="3 4">
    <name type="scientific">Haemophilus parainfluenzae</name>
    <dbReference type="NCBI Taxonomy" id="729"/>
    <lineage>
        <taxon>Bacteria</taxon>
        <taxon>Pseudomonadati</taxon>
        <taxon>Pseudomonadota</taxon>
        <taxon>Gammaproteobacteria</taxon>
        <taxon>Pasteurellales</taxon>
        <taxon>Pasteurellaceae</taxon>
        <taxon>Haemophilus</taxon>
    </lineage>
</organism>
<dbReference type="Proteomes" id="UP000242412">
    <property type="component" value="Unassembled WGS sequence"/>
</dbReference>
<dbReference type="EMBL" id="MPJJ01000007">
    <property type="protein sequence ID" value="OLV27096.1"/>
    <property type="molecule type" value="Genomic_DNA"/>
</dbReference>
<protein>
    <recommendedName>
        <fullName evidence="5">Restriction endonuclease subunit S</fullName>
    </recommendedName>
</protein>
<dbReference type="InterPro" id="IPR044946">
    <property type="entry name" value="Restrct_endonuc_typeI_TRD_sf"/>
</dbReference>
<keyword evidence="2" id="KW-0238">DNA-binding</keyword>
<comment type="caution">
    <text evidence="3">The sequence shown here is derived from an EMBL/GenBank/DDBJ whole genome shotgun (WGS) entry which is preliminary data.</text>
</comment>
<dbReference type="Gene3D" id="3.90.220.20">
    <property type="entry name" value="DNA methylase specificity domains"/>
    <property type="match status" value="1"/>
</dbReference>